<dbReference type="Pfam" id="PF03892">
    <property type="entry name" value="NapB"/>
    <property type="match status" value="2"/>
</dbReference>
<dbReference type="SUPFAM" id="SSF48695">
    <property type="entry name" value="Multiheme cytochromes"/>
    <property type="match status" value="2"/>
</dbReference>
<reference evidence="13" key="1">
    <citation type="submission" date="2016-10" db="EMBL/GenBank/DDBJ databases">
        <authorList>
            <person name="de Groot N.N."/>
        </authorList>
    </citation>
    <scope>NUCLEOTIDE SEQUENCE</scope>
</reference>
<dbReference type="PANTHER" id="PTHR38604:SF1">
    <property type="entry name" value="PERIPLASMIC NITRATE REDUCTASE, ELECTRON TRANSFER SUBUNIT"/>
    <property type="match status" value="1"/>
</dbReference>
<dbReference type="PROSITE" id="PS51257">
    <property type="entry name" value="PROKAR_LIPOPROTEIN"/>
    <property type="match status" value="1"/>
</dbReference>
<evidence type="ECO:0000256" key="11">
    <source>
        <dbReference type="ARBA" id="ARBA00031832"/>
    </source>
</evidence>
<protein>
    <recommendedName>
        <fullName evidence="3">Periplasmic nitrate reductase, electron transfer subunit</fullName>
    </recommendedName>
    <alternativeName>
        <fullName evidence="11">Diheme cytochrome c NapB</fullName>
    </alternativeName>
</protein>
<comment type="similarity">
    <text evidence="2">Belongs to the NapB family.</text>
</comment>
<dbReference type="GO" id="GO:0020037">
    <property type="term" value="F:heme binding"/>
    <property type="evidence" value="ECO:0007669"/>
    <property type="project" value="InterPro"/>
</dbReference>
<comment type="subcellular location">
    <subcellularLocation>
        <location evidence="1">Periplasm</location>
    </subcellularLocation>
</comment>
<evidence type="ECO:0000313" key="13">
    <source>
        <dbReference type="EMBL" id="SFV52679.1"/>
    </source>
</evidence>
<proteinExistence type="inferred from homology"/>
<evidence type="ECO:0000256" key="7">
    <source>
        <dbReference type="ARBA" id="ARBA00022729"/>
    </source>
</evidence>
<dbReference type="GO" id="GO:0046872">
    <property type="term" value="F:metal ion binding"/>
    <property type="evidence" value="ECO:0007669"/>
    <property type="project" value="UniProtKB-KW"/>
</dbReference>
<dbReference type="GO" id="GO:0042597">
    <property type="term" value="C:periplasmic space"/>
    <property type="evidence" value="ECO:0007669"/>
    <property type="project" value="UniProtKB-SubCell"/>
</dbReference>
<evidence type="ECO:0000256" key="6">
    <source>
        <dbReference type="ARBA" id="ARBA00022723"/>
    </source>
</evidence>
<dbReference type="Gene3D" id="1.10.760.10">
    <property type="entry name" value="Cytochrome c-like domain"/>
    <property type="match status" value="1"/>
</dbReference>
<feature type="domain" description="Cytochrome c" evidence="12">
    <location>
        <begin position="6"/>
        <end position="97"/>
    </location>
</feature>
<accession>A0A1W1BGR8</accession>
<evidence type="ECO:0000256" key="3">
    <source>
        <dbReference type="ARBA" id="ARBA00013773"/>
    </source>
</evidence>
<keyword evidence="9" id="KW-0249">Electron transport</keyword>
<dbReference type="Gene3D" id="1.10.1130.10">
    <property type="entry name" value="Flavocytochrome C3, Chain A"/>
    <property type="match status" value="1"/>
</dbReference>
<dbReference type="AlphaFoldDB" id="A0A1W1BGR8"/>
<evidence type="ECO:0000259" key="12">
    <source>
        <dbReference type="PROSITE" id="PS51007"/>
    </source>
</evidence>
<keyword evidence="10" id="KW-0408">Iron</keyword>
<dbReference type="PANTHER" id="PTHR38604">
    <property type="entry name" value="PERIPLASMIC NITRATE REDUCTASE, ELECTRON TRANSFER SUBUNIT"/>
    <property type="match status" value="1"/>
</dbReference>
<dbReference type="GO" id="GO:0009061">
    <property type="term" value="P:anaerobic respiration"/>
    <property type="evidence" value="ECO:0007669"/>
    <property type="project" value="InterPro"/>
</dbReference>
<dbReference type="Pfam" id="PF00034">
    <property type="entry name" value="Cytochrom_C"/>
    <property type="match status" value="1"/>
</dbReference>
<keyword evidence="6" id="KW-0479">Metal-binding</keyword>
<evidence type="ECO:0000256" key="10">
    <source>
        <dbReference type="ARBA" id="ARBA00023004"/>
    </source>
</evidence>
<keyword evidence="7" id="KW-0732">Signal</keyword>
<sequence length="334" mass="35883">MTKVLKVIALGSLIATSALYSAGTAGCIGCHGASFEKKAMGKSKVVKDMSKEDIIKALKGYKDGSYGGAMKGIMKGQVASLSDADMEAIASGIKGEAEKKVNAYEKKEATKALKETKIFASEAKADALIDINAKMRDAKRLEKEDLGNKKEVSELTLGLRQTDLYSEKDETTGVKTDYSRPAPGSSTKFERAYVNAPPMIPHSVEGLLPIKRDNNQCLGCHMPEVAKSMGATPIPVSHFTNYRPKTVLNKDGELVKEGKIVGRAKGDMGNVSDILIAKTTKSDKIYQGRFNCSQCHAPQSKTDTVVGNTFESDGLTDEFKSHSSLADAMNEGVK</sequence>
<evidence type="ECO:0000256" key="5">
    <source>
        <dbReference type="ARBA" id="ARBA00022617"/>
    </source>
</evidence>
<dbReference type="PROSITE" id="PS51007">
    <property type="entry name" value="CYTC"/>
    <property type="match status" value="1"/>
</dbReference>
<dbReference type="InterPro" id="IPR036909">
    <property type="entry name" value="Cyt_c-like_dom_sf"/>
</dbReference>
<dbReference type="EMBL" id="FPHG01000017">
    <property type="protein sequence ID" value="SFV52679.1"/>
    <property type="molecule type" value="Genomic_DNA"/>
</dbReference>
<gene>
    <name evidence="13" type="ORF">MNB_SV-9-1556</name>
</gene>
<name>A0A1W1BGR8_9ZZZZ</name>
<keyword evidence="5" id="KW-0349">Heme</keyword>
<dbReference type="InterPro" id="IPR009056">
    <property type="entry name" value="Cyt_c-like_dom"/>
</dbReference>
<evidence type="ECO:0000256" key="1">
    <source>
        <dbReference type="ARBA" id="ARBA00004418"/>
    </source>
</evidence>
<dbReference type="InterPro" id="IPR036280">
    <property type="entry name" value="Multihaem_cyt_sf"/>
</dbReference>
<evidence type="ECO:0000256" key="4">
    <source>
        <dbReference type="ARBA" id="ARBA00022448"/>
    </source>
</evidence>
<evidence type="ECO:0000256" key="8">
    <source>
        <dbReference type="ARBA" id="ARBA00022764"/>
    </source>
</evidence>
<keyword evidence="4" id="KW-0813">Transport</keyword>
<evidence type="ECO:0000256" key="9">
    <source>
        <dbReference type="ARBA" id="ARBA00022982"/>
    </source>
</evidence>
<organism evidence="13">
    <name type="scientific">hydrothermal vent metagenome</name>
    <dbReference type="NCBI Taxonomy" id="652676"/>
    <lineage>
        <taxon>unclassified sequences</taxon>
        <taxon>metagenomes</taxon>
        <taxon>ecological metagenomes</taxon>
    </lineage>
</organism>
<dbReference type="InterPro" id="IPR005591">
    <property type="entry name" value="NapB"/>
</dbReference>
<evidence type="ECO:0000256" key="2">
    <source>
        <dbReference type="ARBA" id="ARBA00007368"/>
    </source>
</evidence>
<keyword evidence="8" id="KW-0574">Periplasm</keyword>
<dbReference type="GO" id="GO:0009055">
    <property type="term" value="F:electron transfer activity"/>
    <property type="evidence" value="ECO:0007669"/>
    <property type="project" value="InterPro"/>
</dbReference>
<dbReference type="SUPFAM" id="SSF46626">
    <property type="entry name" value="Cytochrome c"/>
    <property type="match status" value="1"/>
</dbReference>